<sequence>MSSPSPGESEDTTAFCFAEVIGRNIRRGRKTGVTPRDFDLSSLESPSLTAAVPVFPELPSPQKVTRASAEDNISKEPRTSHQEFPKVLPTLRTSAGLYLLGLLRAACGRINRRCRWFPKPLNDDSSGV</sequence>
<organism evidence="2 3">
    <name type="scientific">Amblyomma americanum</name>
    <name type="common">Lone star tick</name>
    <dbReference type="NCBI Taxonomy" id="6943"/>
    <lineage>
        <taxon>Eukaryota</taxon>
        <taxon>Metazoa</taxon>
        <taxon>Ecdysozoa</taxon>
        <taxon>Arthropoda</taxon>
        <taxon>Chelicerata</taxon>
        <taxon>Arachnida</taxon>
        <taxon>Acari</taxon>
        <taxon>Parasitiformes</taxon>
        <taxon>Ixodida</taxon>
        <taxon>Ixodoidea</taxon>
        <taxon>Ixodidae</taxon>
        <taxon>Amblyomminae</taxon>
        <taxon>Amblyomma</taxon>
    </lineage>
</organism>
<feature type="region of interest" description="Disordered" evidence="1">
    <location>
        <begin position="59"/>
        <end position="82"/>
    </location>
</feature>
<name>A0AAQ4DGE4_AMBAM</name>
<dbReference type="AlphaFoldDB" id="A0AAQ4DGE4"/>
<proteinExistence type="predicted"/>
<evidence type="ECO:0000256" key="1">
    <source>
        <dbReference type="SAM" id="MobiDB-lite"/>
    </source>
</evidence>
<dbReference type="Proteomes" id="UP001321473">
    <property type="component" value="Unassembled WGS sequence"/>
</dbReference>
<comment type="caution">
    <text evidence="2">The sequence shown here is derived from an EMBL/GenBank/DDBJ whole genome shotgun (WGS) entry which is preliminary data.</text>
</comment>
<evidence type="ECO:0000313" key="3">
    <source>
        <dbReference type="Proteomes" id="UP001321473"/>
    </source>
</evidence>
<protein>
    <submittedName>
        <fullName evidence="2">Uncharacterized protein</fullName>
    </submittedName>
</protein>
<feature type="compositionally biased region" description="Basic and acidic residues" evidence="1">
    <location>
        <begin position="68"/>
        <end position="82"/>
    </location>
</feature>
<accession>A0AAQ4DGE4</accession>
<evidence type="ECO:0000313" key="2">
    <source>
        <dbReference type="EMBL" id="KAK8761534.1"/>
    </source>
</evidence>
<gene>
    <name evidence="2" type="ORF">V5799_027199</name>
</gene>
<reference evidence="2 3" key="1">
    <citation type="journal article" date="2023" name="Arcadia Sci">
        <title>De novo assembly of a long-read Amblyomma americanum tick genome.</title>
        <authorList>
            <person name="Chou S."/>
            <person name="Poskanzer K.E."/>
            <person name="Rollins M."/>
            <person name="Thuy-Boun P.S."/>
        </authorList>
    </citation>
    <scope>NUCLEOTIDE SEQUENCE [LARGE SCALE GENOMIC DNA]</scope>
    <source>
        <strain evidence="2">F_SG_1</strain>
        <tissue evidence="2">Salivary glands</tissue>
    </source>
</reference>
<keyword evidence="3" id="KW-1185">Reference proteome</keyword>
<dbReference type="EMBL" id="JARKHS020031047">
    <property type="protein sequence ID" value="KAK8761534.1"/>
    <property type="molecule type" value="Genomic_DNA"/>
</dbReference>